<comment type="caution">
    <text evidence="1">The sequence shown here is derived from an EMBL/GenBank/DDBJ whole genome shotgun (WGS) entry which is preliminary data.</text>
</comment>
<dbReference type="AlphaFoldDB" id="A0AAN8KEC7"/>
<gene>
    <name evidence="1" type="ORF">SNE40_000674</name>
</gene>
<evidence type="ECO:0000313" key="2">
    <source>
        <dbReference type="Proteomes" id="UP001347796"/>
    </source>
</evidence>
<accession>A0AAN8KEC7</accession>
<sequence>MEFKLYPAAESMAHGEDPDLAMDEGLIWECGQVVHVEAVPTLKKLMEKIHSLRDDPMSILTKKDDAFGRQLDSTDQVLQSLQTKLDKTNEAYLEQVALQKKEFEVQSSGVF</sequence>
<dbReference type="EMBL" id="JAZGQO010000001">
    <property type="protein sequence ID" value="KAK6195200.1"/>
    <property type="molecule type" value="Genomic_DNA"/>
</dbReference>
<organism evidence="1 2">
    <name type="scientific">Patella caerulea</name>
    <name type="common">Rayed Mediterranean limpet</name>
    <dbReference type="NCBI Taxonomy" id="87958"/>
    <lineage>
        <taxon>Eukaryota</taxon>
        <taxon>Metazoa</taxon>
        <taxon>Spiralia</taxon>
        <taxon>Lophotrochozoa</taxon>
        <taxon>Mollusca</taxon>
        <taxon>Gastropoda</taxon>
        <taxon>Patellogastropoda</taxon>
        <taxon>Patelloidea</taxon>
        <taxon>Patellidae</taxon>
        <taxon>Patella</taxon>
    </lineage>
</organism>
<name>A0AAN8KEC7_PATCE</name>
<reference evidence="1 2" key="1">
    <citation type="submission" date="2024-01" db="EMBL/GenBank/DDBJ databases">
        <title>The genome of the rayed Mediterranean limpet Patella caerulea (Linnaeus, 1758).</title>
        <authorList>
            <person name="Anh-Thu Weber A."/>
            <person name="Halstead-Nussloch G."/>
        </authorList>
    </citation>
    <scope>NUCLEOTIDE SEQUENCE [LARGE SCALE GENOMIC DNA]</scope>
    <source>
        <strain evidence="1">AATW-2023a</strain>
        <tissue evidence="1">Whole specimen</tissue>
    </source>
</reference>
<dbReference type="Proteomes" id="UP001347796">
    <property type="component" value="Unassembled WGS sequence"/>
</dbReference>
<proteinExistence type="predicted"/>
<protein>
    <submittedName>
        <fullName evidence="1">Uncharacterized protein</fullName>
    </submittedName>
</protein>
<evidence type="ECO:0000313" key="1">
    <source>
        <dbReference type="EMBL" id="KAK6195200.1"/>
    </source>
</evidence>
<keyword evidence="2" id="KW-1185">Reference proteome</keyword>